<proteinExistence type="inferred from homology"/>
<dbReference type="InterPro" id="IPR029069">
    <property type="entry name" value="HotDog_dom_sf"/>
</dbReference>
<dbReference type="GO" id="GO:0003857">
    <property type="term" value="F:(3S)-3-hydroxyacyl-CoA dehydrogenase (NAD+) activity"/>
    <property type="evidence" value="ECO:0007669"/>
    <property type="project" value="TreeGrafter"/>
</dbReference>
<feature type="domain" description="Peroxisomal multifunctional enzyme type 2-like N-terminal" evidence="3">
    <location>
        <begin position="21"/>
        <end position="145"/>
    </location>
</feature>
<evidence type="ECO:0000259" key="2">
    <source>
        <dbReference type="Pfam" id="PF01575"/>
    </source>
</evidence>
<dbReference type="Pfam" id="PF22622">
    <property type="entry name" value="MFE-2_hydrat-2_N"/>
    <property type="match status" value="1"/>
</dbReference>
<protein>
    <submittedName>
        <fullName evidence="4">Acyl dehydratase</fullName>
    </submittedName>
</protein>
<dbReference type="SUPFAM" id="SSF54637">
    <property type="entry name" value="Thioesterase/thiol ester dehydrase-isomerase"/>
    <property type="match status" value="2"/>
</dbReference>
<dbReference type="GO" id="GO:0006635">
    <property type="term" value="P:fatty acid beta-oxidation"/>
    <property type="evidence" value="ECO:0007669"/>
    <property type="project" value="TreeGrafter"/>
</dbReference>
<name>A0A1H4IN20_RHOJO</name>
<dbReference type="GO" id="GO:0044594">
    <property type="term" value="F:17-beta-hydroxysteroid dehydrogenase (NAD+) activity"/>
    <property type="evidence" value="ECO:0007669"/>
    <property type="project" value="TreeGrafter"/>
</dbReference>
<accession>A0A1H4IN20</accession>
<dbReference type="EMBL" id="FNTL01000002">
    <property type="protein sequence ID" value="SEB34632.1"/>
    <property type="molecule type" value="Genomic_DNA"/>
</dbReference>
<dbReference type="Proteomes" id="UP000183407">
    <property type="component" value="Unassembled WGS sequence"/>
</dbReference>
<comment type="similarity">
    <text evidence="1">Belongs to the enoyl-CoA hydratase/isomerase family.</text>
</comment>
<dbReference type="GO" id="GO:0004300">
    <property type="term" value="F:enoyl-CoA hydratase activity"/>
    <property type="evidence" value="ECO:0007669"/>
    <property type="project" value="TreeGrafter"/>
</dbReference>
<gene>
    <name evidence="4" type="ORF">SAMN04490220_0169</name>
</gene>
<sequence length="284" mass="30838">MPLDPDLAVSTPQKDHHDSWDADRVLLYHLGLGAGANPVHADELGYVNERVLKVLPTFSVIPGFEAVRPAMQGPGLDYHLSTMLHGEQELVVHNPLPPEADIVTTPAVEAVYDKGKAALLVLRADTRTIDGTELCTNRFSLFIRGEGGFGGDPGPQPAPWEVNGEPDLRVEVPTLPQQAAIYRLSGDRNPLHIDPKFAARAGFDRPILHGLCTYGIVCKAVVDHLLDGDPTAVRGWSGRFAGSVYPGETLVVSAWKSGSDRILVRVDVKERDVTALSHGVLRFR</sequence>
<organism evidence="4 5">
    <name type="scientific">Rhodococcus jostii</name>
    <dbReference type="NCBI Taxonomy" id="132919"/>
    <lineage>
        <taxon>Bacteria</taxon>
        <taxon>Bacillati</taxon>
        <taxon>Actinomycetota</taxon>
        <taxon>Actinomycetes</taxon>
        <taxon>Mycobacteriales</taxon>
        <taxon>Nocardiaceae</taxon>
        <taxon>Rhodococcus</taxon>
    </lineage>
</organism>
<reference evidence="5" key="1">
    <citation type="submission" date="2016-10" db="EMBL/GenBank/DDBJ databases">
        <authorList>
            <person name="Varghese N."/>
        </authorList>
    </citation>
    <scope>NUCLEOTIDE SEQUENCE [LARGE SCALE GENOMIC DNA]</scope>
    <source>
        <strain evidence="5">DSM 44719</strain>
    </source>
</reference>
<evidence type="ECO:0000313" key="4">
    <source>
        <dbReference type="EMBL" id="SEB34632.1"/>
    </source>
</evidence>
<dbReference type="Gene3D" id="3.10.129.10">
    <property type="entry name" value="Hotdog Thioesterase"/>
    <property type="match status" value="1"/>
</dbReference>
<dbReference type="OrthoDB" id="5522043at2"/>
<evidence type="ECO:0000313" key="5">
    <source>
        <dbReference type="Proteomes" id="UP000183407"/>
    </source>
</evidence>
<dbReference type="InterPro" id="IPR002539">
    <property type="entry name" value="MaoC-like_dom"/>
</dbReference>
<evidence type="ECO:0000256" key="1">
    <source>
        <dbReference type="ARBA" id="ARBA00005254"/>
    </source>
</evidence>
<feature type="domain" description="MaoC-like" evidence="2">
    <location>
        <begin position="163"/>
        <end position="268"/>
    </location>
</feature>
<dbReference type="RefSeq" id="WP_073362286.1">
    <property type="nucleotide sequence ID" value="NZ_FNTL01000002.1"/>
</dbReference>
<dbReference type="Pfam" id="PF01575">
    <property type="entry name" value="MaoC_dehydratas"/>
    <property type="match status" value="1"/>
</dbReference>
<dbReference type="AlphaFoldDB" id="A0A1H4IN20"/>
<evidence type="ECO:0000259" key="3">
    <source>
        <dbReference type="Pfam" id="PF22622"/>
    </source>
</evidence>
<dbReference type="PANTHER" id="PTHR13078">
    <property type="entry name" value="PEROXISOMAL MULTIFUNCTIONAL ENZYME TYPE 2-RELATED"/>
    <property type="match status" value="1"/>
</dbReference>
<dbReference type="InterPro" id="IPR054357">
    <property type="entry name" value="MFE-2_N"/>
</dbReference>
<dbReference type="CDD" id="cd03448">
    <property type="entry name" value="HDE_HSD"/>
    <property type="match status" value="1"/>
</dbReference>
<dbReference type="PANTHER" id="PTHR13078:SF59">
    <property type="entry name" value="ENOYL-COA HYDRATASE CHSH3"/>
    <property type="match status" value="1"/>
</dbReference>